<dbReference type="EMBL" id="BAAALT010000016">
    <property type="protein sequence ID" value="GAA1788827.1"/>
    <property type="molecule type" value="Genomic_DNA"/>
</dbReference>
<evidence type="ECO:0000313" key="2">
    <source>
        <dbReference type="Proteomes" id="UP001500218"/>
    </source>
</evidence>
<sequence>MCPIVRADLGHGPVDVGLHRVRADHEAGGVEGVLGQLLGQDLNRWLPFAAGSSLGRVPASVADGLTQPTAAVVLAAYATVATVLALTTTVRRDVA</sequence>
<dbReference type="Proteomes" id="UP001500218">
    <property type="component" value="Unassembled WGS sequence"/>
</dbReference>
<reference evidence="1 2" key="1">
    <citation type="journal article" date="2019" name="Int. J. Syst. Evol. Microbiol.">
        <title>The Global Catalogue of Microorganisms (GCM) 10K type strain sequencing project: providing services to taxonomists for standard genome sequencing and annotation.</title>
        <authorList>
            <consortium name="The Broad Institute Genomics Platform"/>
            <consortium name="The Broad Institute Genome Sequencing Center for Infectious Disease"/>
            <person name="Wu L."/>
            <person name="Ma J."/>
        </authorList>
    </citation>
    <scope>NUCLEOTIDE SEQUENCE [LARGE SCALE GENOMIC DNA]</scope>
    <source>
        <strain evidence="1 2">JCM 13250</strain>
    </source>
</reference>
<keyword evidence="2" id="KW-1185">Reference proteome</keyword>
<protein>
    <submittedName>
        <fullName evidence="1">Uncharacterized protein</fullName>
    </submittedName>
</protein>
<gene>
    <name evidence="1" type="ORF">GCM10009682_08590</name>
</gene>
<accession>A0ABN2LHG3</accession>
<evidence type="ECO:0000313" key="1">
    <source>
        <dbReference type="EMBL" id="GAA1788827.1"/>
    </source>
</evidence>
<comment type="caution">
    <text evidence="1">The sequence shown here is derived from an EMBL/GenBank/DDBJ whole genome shotgun (WGS) entry which is preliminary data.</text>
</comment>
<name>A0ABN2LHG3_9ACTN</name>
<proteinExistence type="predicted"/>
<organism evidence="1 2">
    <name type="scientific">Luedemannella flava</name>
    <dbReference type="NCBI Taxonomy" id="349316"/>
    <lineage>
        <taxon>Bacteria</taxon>
        <taxon>Bacillati</taxon>
        <taxon>Actinomycetota</taxon>
        <taxon>Actinomycetes</taxon>
        <taxon>Micromonosporales</taxon>
        <taxon>Micromonosporaceae</taxon>
        <taxon>Luedemannella</taxon>
    </lineage>
</organism>